<evidence type="ECO:0000313" key="10">
    <source>
        <dbReference type="Proteomes" id="UP000078561"/>
    </source>
</evidence>
<dbReference type="InterPro" id="IPR029063">
    <property type="entry name" value="SAM-dependent_MTases_sf"/>
</dbReference>
<evidence type="ECO:0000256" key="6">
    <source>
        <dbReference type="RuleBase" id="RU367087"/>
    </source>
</evidence>
<dbReference type="Pfam" id="PF13649">
    <property type="entry name" value="Methyltransf_25"/>
    <property type="match status" value="1"/>
</dbReference>
<dbReference type="SUPFAM" id="SSF53335">
    <property type="entry name" value="S-adenosyl-L-methionine-dependent methyltransferases"/>
    <property type="match status" value="1"/>
</dbReference>
<keyword evidence="10" id="KW-1185">Reference proteome</keyword>
<evidence type="ECO:0000256" key="3">
    <source>
        <dbReference type="ARBA" id="ARBA00022679"/>
    </source>
</evidence>
<dbReference type="PANTHER" id="PTHR12315:SF0">
    <property type="entry name" value="7SK SNRNA METHYLPHOSPHATE CAPPING ENZYME"/>
    <property type="match status" value="1"/>
</dbReference>
<dbReference type="PROSITE" id="PS51515">
    <property type="entry name" value="BIN3_SAM"/>
    <property type="match status" value="1"/>
</dbReference>
<evidence type="ECO:0000256" key="7">
    <source>
        <dbReference type="SAM" id="MobiDB-lite"/>
    </source>
</evidence>
<dbReference type="Pfam" id="PF06859">
    <property type="entry name" value="Bin3"/>
    <property type="match status" value="1"/>
</dbReference>
<dbReference type="FunCoup" id="A0A168SX96">
    <property type="interactions" value="22"/>
</dbReference>
<evidence type="ECO:0000313" key="9">
    <source>
        <dbReference type="EMBL" id="SAM09099.1"/>
    </source>
</evidence>
<dbReference type="OMA" id="KWIHLFH"/>
<reference evidence="9" key="1">
    <citation type="submission" date="2016-04" db="EMBL/GenBank/DDBJ databases">
        <authorList>
            <person name="Evans L.H."/>
            <person name="Alamgir A."/>
            <person name="Owens N."/>
            <person name="Weber N.D."/>
            <person name="Virtaneva K."/>
            <person name="Barbian K."/>
            <person name="Babar A."/>
            <person name="Rosenke K."/>
        </authorList>
    </citation>
    <scope>NUCLEOTIDE SEQUENCE [LARGE SCALE GENOMIC DNA]</scope>
    <source>
        <strain evidence="9">CBS 101.48</strain>
    </source>
</reference>
<feature type="domain" description="Bin3-type SAM" evidence="8">
    <location>
        <begin position="96"/>
        <end position="336"/>
    </location>
</feature>
<proteinExistence type="inferred from homology"/>
<dbReference type="GO" id="GO:0008173">
    <property type="term" value="F:RNA methyltransferase activity"/>
    <property type="evidence" value="ECO:0007669"/>
    <property type="project" value="UniProtKB-UniRule"/>
</dbReference>
<dbReference type="InterPro" id="IPR041698">
    <property type="entry name" value="Methyltransf_25"/>
</dbReference>
<gene>
    <name evidence="9" type="primary">ABSGL_14773.1 scaffold 14966</name>
</gene>
<feature type="compositionally biased region" description="Polar residues" evidence="7">
    <location>
        <begin position="60"/>
        <end position="72"/>
    </location>
</feature>
<dbReference type="Gene3D" id="3.40.50.150">
    <property type="entry name" value="Vaccinia Virus protein VP39"/>
    <property type="match status" value="1"/>
</dbReference>
<dbReference type="GO" id="GO:0008171">
    <property type="term" value="F:O-methyltransferase activity"/>
    <property type="evidence" value="ECO:0007669"/>
    <property type="project" value="UniProtKB-UniRule"/>
</dbReference>
<dbReference type="OrthoDB" id="540004at2759"/>
<dbReference type="InterPro" id="IPR010675">
    <property type="entry name" value="Bin3_C"/>
</dbReference>
<organism evidence="9">
    <name type="scientific">Absidia glauca</name>
    <name type="common">Pin mould</name>
    <dbReference type="NCBI Taxonomy" id="4829"/>
    <lineage>
        <taxon>Eukaryota</taxon>
        <taxon>Fungi</taxon>
        <taxon>Fungi incertae sedis</taxon>
        <taxon>Mucoromycota</taxon>
        <taxon>Mucoromycotina</taxon>
        <taxon>Mucoromycetes</taxon>
        <taxon>Mucorales</taxon>
        <taxon>Cunninghamellaceae</taxon>
        <taxon>Absidia</taxon>
    </lineage>
</organism>
<dbReference type="EMBL" id="LT554985">
    <property type="protein sequence ID" value="SAM09099.1"/>
    <property type="molecule type" value="Genomic_DNA"/>
</dbReference>
<dbReference type="GO" id="GO:0017069">
    <property type="term" value="F:snRNA binding"/>
    <property type="evidence" value="ECO:0007669"/>
    <property type="project" value="TreeGrafter"/>
</dbReference>
<dbReference type="GO" id="GO:0032259">
    <property type="term" value="P:methylation"/>
    <property type="evidence" value="ECO:0007669"/>
    <property type="project" value="UniProtKB-KW"/>
</dbReference>
<dbReference type="AlphaFoldDB" id="A0A168SX96"/>
<dbReference type="GO" id="GO:0040031">
    <property type="term" value="P:snRNA modification"/>
    <property type="evidence" value="ECO:0007669"/>
    <property type="project" value="TreeGrafter"/>
</dbReference>
<evidence type="ECO:0000256" key="1">
    <source>
        <dbReference type="ARBA" id="ARBA00008361"/>
    </source>
</evidence>
<evidence type="ECO:0000256" key="4">
    <source>
        <dbReference type="ARBA" id="ARBA00022691"/>
    </source>
</evidence>
<dbReference type="PANTHER" id="PTHR12315">
    <property type="entry name" value="BICOID-INTERACTING PROTEIN RELATED"/>
    <property type="match status" value="1"/>
</dbReference>
<keyword evidence="3 6" id="KW-0808">Transferase</keyword>
<name>A0A168SX96_ABSGL</name>
<feature type="region of interest" description="Disordered" evidence="7">
    <location>
        <begin position="24"/>
        <end position="74"/>
    </location>
</feature>
<dbReference type="InParanoid" id="A0A168SX96"/>
<evidence type="ECO:0000259" key="8">
    <source>
        <dbReference type="PROSITE" id="PS51515"/>
    </source>
</evidence>
<keyword evidence="2 6" id="KW-0489">Methyltransferase</keyword>
<dbReference type="InterPro" id="IPR039772">
    <property type="entry name" value="Bin3-like"/>
</dbReference>
<evidence type="ECO:0000256" key="5">
    <source>
        <dbReference type="PROSITE-ProRule" id="PRU00848"/>
    </source>
</evidence>
<dbReference type="STRING" id="4829.A0A168SX96"/>
<comment type="similarity">
    <text evidence="1 6">Belongs to the methyltransferase superfamily.</text>
</comment>
<keyword evidence="4 5" id="KW-0949">S-adenosyl-L-methionine</keyword>
<dbReference type="EC" id="2.1.1.-" evidence="6"/>
<accession>A0A168SX96</accession>
<protein>
    <recommendedName>
        <fullName evidence="6">RNA methyltransferase</fullName>
        <ecNumber evidence="6">2.1.1.-</ecNumber>
    </recommendedName>
</protein>
<dbReference type="InterPro" id="IPR024160">
    <property type="entry name" value="BIN3_SAM-bd_dom"/>
</dbReference>
<dbReference type="CDD" id="cd02440">
    <property type="entry name" value="AdoMet_MTases"/>
    <property type="match status" value="1"/>
</dbReference>
<sequence length="336" mass="38039">MSDHTQKRPNPYLSKAIPLSKRHAISLESNNEQQDPCAAKFGDDDTPKLGSKTGIHFNPPTKNETTSNNANTHGRFKYGNYANYYTSRRNTSLGHDPRLAALDVSLFAGKSVLDIGCNSGNITISLGRNCKPKHILGVDIDKSLIQKAIAQLRTVYSLQQPEVADSTTPNPEMTFDVRLQTHYFPKSMAVMYAHVPMTVPPGYESATFPSNVSFEAGDWMDMDTKTDHYDTILALSITKWIQLHRGDEGIKSFFRKIHQSLRKEGVLILEPQSFNTYHRRAKMSEDMTKNLEQIVFTPEQYHDYLMKDLGFQSSEQLETSDVDSKGFSRPLYLYTK</sequence>
<dbReference type="Proteomes" id="UP000078561">
    <property type="component" value="Unassembled WGS sequence"/>
</dbReference>
<evidence type="ECO:0000256" key="2">
    <source>
        <dbReference type="ARBA" id="ARBA00022603"/>
    </source>
</evidence>